<feature type="signal peptide" evidence="1">
    <location>
        <begin position="1"/>
        <end position="37"/>
    </location>
</feature>
<reference evidence="2 3" key="1">
    <citation type="submission" date="2018-02" db="EMBL/GenBank/DDBJ databases">
        <title>Genomic Encyclopedia of Archaeal and Bacterial Type Strains, Phase II (KMG-II): from individual species to whole genera.</title>
        <authorList>
            <person name="Goeker M."/>
        </authorList>
    </citation>
    <scope>NUCLEOTIDE SEQUENCE [LARGE SCALE GENOMIC DNA]</scope>
    <source>
        <strain evidence="2 3">YU 961-1</strain>
    </source>
</reference>
<dbReference type="EMBL" id="PTIX01000010">
    <property type="protein sequence ID" value="PPK66352.1"/>
    <property type="molecule type" value="Genomic_DNA"/>
</dbReference>
<dbReference type="AlphaFoldDB" id="A0A2S6GM82"/>
<name>A0A2S6GM82_9PSEU</name>
<dbReference type="Proteomes" id="UP000239203">
    <property type="component" value="Unassembled WGS sequence"/>
</dbReference>
<protein>
    <recommendedName>
        <fullName evidence="4">Secreted protein</fullName>
    </recommendedName>
</protein>
<keyword evidence="3" id="KW-1185">Reference proteome</keyword>
<evidence type="ECO:0000256" key="1">
    <source>
        <dbReference type="SAM" id="SignalP"/>
    </source>
</evidence>
<evidence type="ECO:0000313" key="3">
    <source>
        <dbReference type="Proteomes" id="UP000239203"/>
    </source>
</evidence>
<sequence>MTDQKGRPLKRTPLPRTATAVLAAAVSALLIIPTATAAEANPMDRLTAITHELTDAESPGELHQALADLPPVLEDLRGLTDSQGVLHLLVDAQALAHSAASALSPQIAAAALPGLLNLIRQLMTQQSAPQRPLLPQLPQLPLAIP</sequence>
<comment type="caution">
    <text evidence="2">The sequence shown here is derived from an EMBL/GenBank/DDBJ whole genome shotgun (WGS) entry which is preliminary data.</text>
</comment>
<proteinExistence type="predicted"/>
<evidence type="ECO:0000313" key="2">
    <source>
        <dbReference type="EMBL" id="PPK66352.1"/>
    </source>
</evidence>
<keyword evidence="1" id="KW-0732">Signal</keyword>
<accession>A0A2S6GM82</accession>
<organism evidence="2 3">
    <name type="scientific">Actinokineospora auranticolor</name>
    <dbReference type="NCBI Taxonomy" id="155976"/>
    <lineage>
        <taxon>Bacteria</taxon>
        <taxon>Bacillati</taxon>
        <taxon>Actinomycetota</taxon>
        <taxon>Actinomycetes</taxon>
        <taxon>Pseudonocardiales</taxon>
        <taxon>Pseudonocardiaceae</taxon>
        <taxon>Actinokineospora</taxon>
    </lineage>
</organism>
<gene>
    <name evidence="2" type="ORF">CLV40_11056</name>
</gene>
<evidence type="ECO:0008006" key="4">
    <source>
        <dbReference type="Google" id="ProtNLM"/>
    </source>
</evidence>
<feature type="chain" id="PRO_5015697702" description="Secreted protein" evidence="1">
    <location>
        <begin position="38"/>
        <end position="145"/>
    </location>
</feature>